<dbReference type="PANTHER" id="PTHR12184:SF1">
    <property type="entry name" value="UBIQUINOL-CYTOCHROME-C REDUCTASE COMPLEX ASSEMBLY FACTOR 1"/>
    <property type="match status" value="1"/>
</dbReference>
<dbReference type="PROSITE" id="PS50020">
    <property type="entry name" value="WW_DOMAIN_2"/>
    <property type="match status" value="1"/>
</dbReference>
<accession>A0A2R5H0B8</accession>
<name>A0A2R5H0B8_9STRA</name>
<dbReference type="SUPFAM" id="SSF51045">
    <property type="entry name" value="WW domain"/>
    <property type="match status" value="1"/>
</dbReference>
<dbReference type="GO" id="GO:0005739">
    <property type="term" value="C:mitochondrion"/>
    <property type="evidence" value="ECO:0007669"/>
    <property type="project" value="TreeGrafter"/>
</dbReference>
<feature type="compositionally biased region" description="Basic and acidic residues" evidence="2">
    <location>
        <begin position="261"/>
        <end position="273"/>
    </location>
</feature>
<dbReference type="PANTHER" id="PTHR12184">
    <property type="entry name" value="UBIQUINOL-CYTOCHROME C REDUCTASE COMPLEX ASSEMBLY FACTOR 1 FAMILY MEMBER"/>
    <property type="match status" value="1"/>
</dbReference>
<proteinExistence type="inferred from homology"/>
<dbReference type="InterPro" id="IPR001202">
    <property type="entry name" value="WW_dom"/>
</dbReference>
<feature type="region of interest" description="Disordered" evidence="2">
    <location>
        <begin position="245"/>
        <end position="273"/>
    </location>
</feature>
<protein>
    <submittedName>
        <fullName evidence="4">Ubiquinol-cytochrome-c reductase complex assembly factor 1</fullName>
    </submittedName>
</protein>
<dbReference type="CDD" id="cd00201">
    <property type="entry name" value="WW"/>
    <property type="match status" value="1"/>
</dbReference>
<keyword evidence="5" id="KW-1185">Reference proteome</keyword>
<dbReference type="AlphaFoldDB" id="A0A2R5H0B8"/>
<evidence type="ECO:0000313" key="5">
    <source>
        <dbReference type="Proteomes" id="UP000241890"/>
    </source>
</evidence>
<dbReference type="Gene3D" id="2.20.70.10">
    <property type="match status" value="1"/>
</dbReference>
<dbReference type="PROSITE" id="PS01159">
    <property type="entry name" value="WW_DOMAIN_1"/>
    <property type="match status" value="1"/>
</dbReference>
<dbReference type="EMBL" id="BEYU01000183">
    <property type="protein sequence ID" value="GBG34191.1"/>
    <property type="molecule type" value="Genomic_DNA"/>
</dbReference>
<gene>
    <name evidence="4" type="ORF">FCC1311_104152</name>
</gene>
<evidence type="ECO:0000259" key="3">
    <source>
        <dbReference type="PROSITE" id="PS50020"/>
    </source>
</evidence>
<reference evidence="4 5" key="1">
    <citation type="submission" date="2017-12" db="EMBL/GenBank/DDBJ databases">
        <title>Sequencing, de novo assembly and annotation of complete genome of a new Thraustochytrid species, strain FCC1311.</title>
        <authorList>
            <person name="Sedici K."/>
            <person name="Godart F."/>
            <person name="Aiese Cigliano R."/>
            <person name="Sanseverino W."/>
            <person name="Barakat M."/>
            <person name="Ortet P."/>
            <person name="Marechal E."/>
            <person name="Cagnac O."/>
            <person name="Amato A."/>
        </authorList>
    </citation>
    <scope>NUCLEOTIDE SEQUENCE [LARGE SCALE GENOMIC DNA]</scope>
</reference>
<dbReference type="GO" id="GO:0034551">
    <property type="term" value="P:mitochondrial respiratory chain complex III assembly"/>
    <property type="evidence" value="ECO:0007669"/>
    <property type="project" value="TreeGrafter"/>
</dbReference>
<dbReference type="InterPro" id="IPR007129">
    <property type="entry name" value="Ubiqinol_cyt_c_chaperone_CPB3"/>
</dbReference>
<dbReference type="SMART" id="SM00456">
    <property type="entry name" value="WW"/>
    <property type="match status" value="1"/>
</dbReference>
<dbReference type="OrthoDB" id="10253878at2759"/>
<dbReference type="InParanoid" id="A0A2R5H0B8"/>
<evidence type="ECO:0000256" key="1">
    <source>
        <dbReference type="ARBA" id="ARBA00006407"/>
    </source>
</evidence>
<feature type="domain" description="WW" evidence="3">
    <location>
        <begin position="219"/>
        <end position="252"/>
    </location>
</feature>
<sequence length="273" mass="31687">MRLFSQGTKPPSMDEQESMLTKRYGWALRLLGFYSKESRDLRHGQALYRSCEEQAQIANKDLSFGLNMDWLDVQNFHPRQQLTMLHVWMVHRRLLAEDEGGRDLQEALFDACWEQTTRYVRATGVHELTVNKHLSEVQKKCFAAAISYDHGLNITNDENLELGSALWRNVYQSDESIPDECVFRLAEYVRNQVSSLERLDRETVFEAKLSWLELSARPSTLDSLWRPALAADGRTYWWNVETRETSWQKPDESEASSESEGGDKGEIDAFKRV</sequence>
<organism evidence="4 5">
    <name type="scientific">Hondaea fermentalgiana</name>
    <dbReference type="NCBI Taxonomy" id="2315210"/>
    <lineage>
        <taxon>Eukaryota</taxon>
        <taxon>Sar</taxon>
        <taxon>Stramenopiles</taxon>
        <taxon>Bigyra</taxon>
        <taxon>Labyrinthulomycetes</taxon>
        <taxon>Thraustochytrida</taxon>
        <taxon>Thraustochytriidae</taxon>
        <taxon>Hondaea</taxon>
    </lineage>
</organism>
<dbReference type="InterPro" id="IPR036020">
    <property type="entry name" value="WW_dom_sf"/>
</dbReference>
<dbReference type="Pfam" id="PF03981">
    <property type="entry name" value="Ubiq_cyt_C_chap"/>
    <property type="match status" value="1"/>
</dbReference>
<comment type="caution">
    <text evidence="4">The sequence shown here is derived from an EMBL/GenBank/DDBJ whole genome shotgun (WGS) entry which is preliminary data.</text>
</comment>
<comment type="similarity">
    <text evidence="1">Belongs to the CBP3 family.</text>
</comment>
<dbReference type="Pfam" id="PF00397">
    <property type="entry name" value="WW"/>
    <property type="match status" value="1"/>
</dbReference>
<evidence type="ECO:0000313" key="4">
    <source>
        <dbReference type="EMBL" id="GBG34191.1"/>
    </source>
</evidence>
<dbReference type="InterPro" id="IPR021150">
    <property type="entry name" value="Ubiq_cyt_c_chap"/>
</dbReference>
<evidence type="ECO:0000256" key="2">
    <source>
        <dbReference type="SAM" id="MobiDB-lite"/>
    </source>
</evidence>
<dbReference type="Proteomes" id="UP000241890">
    <property type="component" value="Unassembled WGS sequence"/>
</dbReference>